<feature type="binding site" evidence="6">
    <location>
        <position position="68"/>
    </location>
    <ligand>
        <name>S-adenosyl-L-methionine</name>
        <dbReference type="ChEBI" id="CHEBI:59789"/>
    </ligand>
</feature>
<dbReference type="InterPro" id="IPR029063">
    <property type="entry name" value="SAM-dependent_MTases_sf"/>
</dbReference>
<sequence length="204" mass="22980">MSKNDIFNDVSRETFERLETYVDLLVRWNSKINLVSKTTIPQVWERHLTDSAQLFSLSSTFTSWVDMGSGGGFPGLVIAIYAAEFCSEGHVTLIESDQRKCAFLRTVGRETGVDVTVISERIESVPPQNADVISARALTSLDGLLEFSVRHMDPNGTALFLKGARWNLELEEAKRLWRFRYEAHQSKTDPEAVILEVGGIERVQ</sequence>
<keyword evidence="2 6" id="KW-0698">rRNA processing</keyword>
<organism evidence="7 8">
    <name type="scientific">Pseudooceanicola spongiae</name>
    <dbReference type="NCBI Taxonomy" id="2613965"/>
    <lineage>
        <taxon>Bacteria</taxon>
        <taxon>Pseudomonadati</taxon>
        <taxon>Pseudomonadota</taxon>
        <taxon>Alphaproteobacteria</taxon>
        <taxon>Rhodobacterales</taxon>
        <taxon>Paracoccaceae</taxon>
        <taxon>Pseudooceanicola</taxon>
    </lineage>
</organism>
<dbReference type="Pfam" id="PF02527">
    <property type="entry name" value="GidB"/>
    <property type="match status" value="1"/>
</dbReference>
<gene>
    <name evidence="6 7" type="primary">rsmG</name>
    <name evidence="7" type="ORF">F3W81_15130</name>
</gene>
<feature type="binding site" evidence="6">
    <location>
        <position position="73"/>
    </location>
    <ligand>
        <name>S-adenosyl-L-methionine</name>
        <dbReference type="ChEBI" id="CHEBI:59789"/>
    </ligand>
</feature>
<evidence type="ECO:0000256" key="6">
    <source>
        <dbReference type="HAMAP-Rule" id="MF_00074"/>
    </source>
</evidence>
<comment type="caution">
    <text evidence="6">Lacks conserved residue(s) required for the propagation of feature annotation.</text>
</comment>
<comment type="subcellular location">
    <subcellularLocation>
        <location evidence="6">Cytoplasm</location>
    </subcellularLocation>
</comment>
<accession>A0A7L9WQB3</accession>
<evidence type="ECO:0000313" key="7">
    <source>
        <dbReference type="EMBL" id="QOL82044.1"/>
    </source>
</evidence>
<dbReference type="InterPro" id="IPR003682">
    <property type="entry name" value="rRNA_ssu_MeTfrase_G"/>
</dbReference>
<proteinExistence type="inferred from homology"/>
<dbReference type="AlphaFoldDB" id="A0A7L9WQB3"/>
<evidence type="ECO:0000313" key="8">
    <source>
        <dbReference type="Proteomes" id="UP000594118"/>
    </source>
</evidence>
<keyword evidence="4 6" id="KW-0808">Transferase</keyword>
<evidence type="ECO:0000256" key="3">
    <source>
        <dbReference type="ARBA" id="ARBA00022603"/>
    </source>
</evidence>
<dbReference type="EC" id="2.1.1.170" evidence="6"/>
<evidence type="ECO:0000256" key="1">
    <source>
        <dbReference type="ARBA" id="ARBA00022490"/>
    </source>
</evidence>
<dbReference type="KEGG" id="pshq:F3W81_15130"/>
<evidence type="ECO:0000256" key="4">
    <source>
        <dbReference type="ARBA" id="ARBA00022679"/>
    </source>
</evidence>
<dbReference type="Gene3D" id="3.40.50.150">
    <property type="entry name" value="Vaccinia Virus protein VP39"/>
    <property type="match status" value="1"/>
</dbReference>
<dbReference type="EMBL" id="CP045201">
    <property type="protein sequence ID" value="QOL82044.1"/>
    <property type="molecule type" value="Genomic_DNA"/>
</dbReference>
<dbReference type="PIRSF" id="PIRSF003078">
    <property type="entry name" value="GidB"/>
    <property type="match status" value="1"/>
</dbReference>
<keyword evidence="5 6" id="KW-0949">S-adenosyl-L-methionine</keyword>
<comment type="similarity">
    <text evidence="6">Belongs to the methyltransferase superfamily. RNA methyltransferase RsmG family.</text>
</comment>
<dbReference type="PANTHER" id="PTHR31760">
    <property type="entry name" value="S-ADENOSYL-L-METHIONINE-DEPENDENT METHYLTRANSFERASES SUPERFAMILY PROTEIN"/>
    <property type="match status" value="1"/>
</dbReference>
<evidence type="ECO:0000256" key="5">
    <source>
        <dbReference type="ARBA" id="ARBA00022691"/>
    </source>
</evidence>
<keyword evidence="1 6" id="KW-0963">Cytoplasm</keyword>
<protein>
    <recommendedName>
        <fullName evidence="6">Ribosomal RNA small subunit methyltransferase G</fullName>
        <ecNumber evidence="6">2.1.1.170</ecNumber>
    </recommendedName>
    <alternativeName>
        <fullName evidence="6">16S rRNA 7-methylguanosine methyltransferase</fullName>
        <shortName evidence="6">16S rRNA m7G methyltransferase</shortName>
    </alternativeName>
</protein>
<dbReference type="Proteomes" id="UP000594118">
    <property type="component" value="Chromosome"/>
</dbReference>
<dbReference type="GO" id="GO:0005829">
    <property type="term" value="C:cytosol"/>
    <property type="evidence" value="ECO:0007669"/>
    <property type="project" value="TreeGrafter"/>
</dbReference>
<feature type="binding site" evidence="6">
    <location>
        <position position="136"/>
    </location>
    <ligand>
        <name>S-adenosyl-L-methionine</name>
        <dbReference type="ChEBI" id="CHEBI:59789"/>
    </ligand>
</feature>
<dbReference type="SUPFAM" id="SSF53335">
    <property type="entry name" value="S-adenosyl-L-methionine-dependent methyltransferases"/>
    <property type="match status" value="1"/>
</dbReference>
<dbReference type="GO" id="GO:0070043">
    <property type="term" value="F:rRNA (guanine-N7-)-methyltransferase activity"/>
    <property type="evidence" value="ECO:0007669"/>
    <property type="project" value="UniProtKB-UniRule"/>
</dbReference>
<comment type="function">
    <text evidence="6">Specifically methylates the N7 position of guanine in position 527 of 16S rRNA.</text>
</comment>
<dbReference type="RefSeq" id="WP_193079960.1">
    <property type="nucleotide sequence ID" value="NZ_CP045201.1"/>
</dbReference>
<evidence type="ECO:0000256" key="2">
    <source>
        <dbReference type="ARBA" id="ARBA00022552"/>
    </source>
</evidence>
<feature type="binding site" evidence="6">
    <location>
        <begin position="122"/>
        <end position="123"/>
    </location>
    <ligand>
        <name>S-adenosyl-L-methionine</name>
        <dbReference type="ChEBI" id="CHEBI:59789"/>
    </ligand>
</feature>
<dbReference type="PANTHER" id="PTHR31760:SF0">
    <property type="entry name" value="S-ADENOSYL-L-METHIONINE-DEPENDENT METHYLTRANSFERASES SUPERFAMILY PROTEIN"/>
    <property type="match status" value="1"/>
</dbReference>
<reference evidence="7 8" key="1">
    <citation type="submission" date="2019-10" db="EMBL/GenBank/DDBJ databases">
        <title>Pseudopuniceibacterium sp. HQ09 islated from Antarctica.</title>
        <authorList>
            <person name="Liao L."/>
            <person name="Su S."/>
            <person name="Chen B."/>
            <person name="Yu Y."/>
        </authorList>
    </citation>
    <scope>NUCLEOTIDE SEQUENCE [LARGE SCALE GENOMIC DNA]</scope>
    <source>
        <strain evidence="7 8">HQ09</strain>
    </source>
</reference>
<comment type="catalytic activity">
    <reaction evidence="6">
        <text>guanosine(527) in 16S rRNA + S-adenosyl-L-methionine = N(7)-methylguanosine(527) in 16S rRNA + S-adenosyl-L-homocysteine</text>
        <dbReference type="Rhea" id="RHEA:42732"/>
        <dbReference type="Rhea" id="RHEA-COMP:10209"/>
        <dbReference type="Rhea" id="RHEA-COMP:10210"/>
        <dbReference type="ChEBI" id="CHEBI:57856"/>
        <dbReference type="ChEBI" id="CHEBI:59789"/>
        <dbReference type="ChEBI" id="CHEBI:74269"/>
        <dbReference type="ChEBI" id="CHEBI:74480"/>
        <dbReference type="EC" id="2.1.1.170"/>
    </reaction>
</comment>
<name>A0A7L9WQB3_9RHOB</name>
<dbReference type="HAMAP" id="MF_00074">
    <property type="entry name" value="16SrRNA_methyltr_G"/>
    <property type="match status" value="1"/>
</dbReference>
<keyword evidence="3 6" id="KW-0489">Methyltransferase</keyword>
<keyword evidence="8" id="KW-1185">Reference proteome</keyword>
<dbReference type="NCBIfam" id="TIGR00138">
    <property type="entry name" value="rsmG_gidB"/>
    <property type="match status" value="1"/>
</dbReference>